<dbReference type="GO" id="GO:0009306">
    <property type="term" value="P:protein secretion"/>
    <property type="evidence" value="ECO:0007669"/>
    <property type="project" value="UniProtKB-UniRule"/>
</dbReference>
<keyword evidence="2 6" id="KW-1003">Cell membrane</keyword>
<evidence type="ECO:0000313" key="9">
    <source>
        <dbReference type="Proteomes" id="UP000236728"/>
    </source>
</evidence>
<evidence type="ECO:0000256" key="6">
    <source>
        <dbReference type="RuleBase" id="RU362069"/>
    </source>
</evidence>
<dbReference type="GO" id="GO:0009425">
    <property type="term" value="C:bacterial-type flagellum basal body"/>
    <property type="evidence" value="ECO:0007669"/>
    <property type="project" value="UniProtKB-SubCell"/>
</dbReference>
<protein>
    <recommendedName>
        <fullName evidence="6">Flagellar biosynthetic protein FliP</fullName>
    </recommendedName>
</protein>
<dbReference type="GO" id="GO:0005886">
    <property type="term" value="C:plasma membrane"/>
    <property type="evidence" value="ECO:0007669"/>
    <property type="project" value="UniProtKB-SubCell"/>
</dbReference>
<keyword evidence="8" id="KW-0966">Cell projection</keyword>
<comment type="similarity">
    <text evidence="1 6">Belongs to the FliP/MopC/SpaP family.</text>
</comment>
<dbReference type="AlphaFoldDB" id="A0A1H5TJ60"/>
<keyword evidence="6" id="KW-1005">Bacterial flagellum biogenesis</keyword>
<feature type="transmembrane region" description="Helical" evidence="6">
    <location>
        <begin position="267"/>
        <end position="286"/>
    </location>
</feature>
<dbReference type="PANTHER" id="PTHR30587:SF2">
    <property type="entry name" value="SURFACE PRESENTATION OF ANTIGENS PROTEIN SPAP"/>
    <property type="match status" value="1"/>
</dbReference>
<dbReference type="RefSeq" id="WP_235011311.1">
    <property type="nucleotide sequence ID" value="NZ_FNVA01000001.1"/>
</dbReference>
<dbReference type="PANTHER" id="PTHR30587">
    <property type="entry name" value="FLAGELLAR BIOSYNTHETIC PROTEIN FLIP"/>
    <property type="match status" value="1"/>
</dbReference>
<accession>A0A1H5TJ60</accession>
<evidence type="ECO:0000256" key="7">
    <source>
        <dbReference type="SAM" id="SignalP"/>
    </source>
</evidence>
<sequence length="290" mass="31582">MKLAIPMRSVVTGLVFVSALAIVPEAQAAPPQSSDMVTLPQSQETSLPVVRPLPPFTPLAPRRAPQAGAPADPNQITISGLGANSPQWTIVVLLTFLTLIPSILICMTPFARLLVVFHFLRQALGLQTTPSNQTLVGLSLIMTFFLMQPVGKTIYEDSIVPMQSGQITAMVALDRGIVPLRQFMTHFVREKDVALFLDIAKEPRPATLNDVSLRVLLPAYVLSELKSGFQIGAVLFLPFLVVDMIVASITTSVGMMQLPPVVISTPLKLLLFLMVDGWHLLIGSLMRSFY</sequence>
<comment type="caution">
    <text evidence="6">Lacks conserved residue(s) required for the propagation of feature annotation.</text>
</comment>
<keyword evidence="8" id="KW-0969">Cilium</keyword>
<dbReference type="EMBL" id="FNVA01000001">
    <property type="protein sequence ID" value="SEF62820.1"/>
    <property type="molecule type" value="Genomic_DNA"/>
</dbReference>
<dbReference type="Pfam" id="PF00813">
    <property type="entry name" value="FliP"/>
    <property type="match status" value="1"/>
</dbReference>
<dbReference type="InterPro" id="IPR005837">
    <property type="entry name" value="FliP"/>
</dbReference>
<feature type="signal peptide" evidence="7">
    <location>
        <begin position="1"/>
        <end position="28"/>
    </location>
</feature>
<evidence type="ECO:0000256" key="5">
    <source>
        <dbReference type="ARBA" id="ARBA00023136"/>
    </source>
</evidence>
<dbReference type="PRINTS" id="PR00951">
    <property type="entry name" value="FLGBIOSNFLIP"/>
</dbReference>
<evidence type="ECO:0000313" key="8">
    <source>
        <dbReference type="EMBL" id="SEF62820.1"/>
    </source>
</evidence>
<feature type="transmembrane region" description="Helical" evidence="6">
    <location>
        <begin position="88"/>
        <end position="115"/>
    </location>
</feature>
<dbReference type="PRINTS" id="PR01302">
    <property type="entry name" value="TYPE3IMPPROT"/>
</dbReference>
<keyword evidence="4 6" id="KW-1133">Transmembrane helix</keyword>
<proteinExistence type="inferred from homology"/>
<evidence type="ECO:0000256" key="4">
    <source>
        <dbReference type="ARBA" id="ARBA00022989"/>
    </source>
</evidence>
<dbReference type="GO" id="GO:0044781">
    <property type="term" value="P:bacterial-type flagellum organization"/>
    <property type="evidence" value="ECO:0007669"/>
    <property type="project" value="UniProtKB-UniRule"/>
</dbReference>
<comment type="function">
    <text evidence="6">Plays a role in the flagellum-specific transport system.</text>
</comment>
<evidence type="ECO:0000256" key="2">
    <source>
        <dbReference type="ARBA" id="ARBA00022475"/>
    </source>
</evidence>
<dbReference type="Proteomes" id="UP000236728">
    <property type="component" value="Unassembled WGS sequence"/>
</dbReference>
<evidence type="ECO:0000256" key="1">
    <source>
        <dbReference type="ARBA" id="ARBA00006257"/>
    </source>
</evidence>
<gene>
    <name evidence="6" type="primary">fliP</name>
    <name evidence="8" type="ORF">SAMN05421819_0632</name>
</gene>
<feature type="chain" id="PRO_5009285094" description="Flagellar biosynthetic protein FliP" evidence="7">
    <location>
        <begin position="29"/>
        <end position="290"/>
    </location>
</feature>
<dbReference type="NCBIfam" id="NF009438">
    <property type="entry name" value="PRK12797.1"/>
    <property type="match status" value="1"/>
</dbReference>
<dbReference type="InterPro" id="IPR005838">
    <property type="entry name" value="T3SS_IM_P"/>
</dbReference>
<dbReference type="PROSITE" id="PS01061">
    <property type="entry name" value="FLIP_2"/>
    <property type="match status" value="1"/>
</dbReference>
<keyword evidence="9" id="KW-1185">Reference proteome</keyword>
<reference evidence="8 9" key="1">
    <citation type="submission" date="2016-10" db="EMBL/GenBank/DDBJ databases">
        <authorList>
            <person name="de Groot N.N."/>
        </authorList>
    </citation>
    <scope>NUCLEOTIDE SEQUENCE [LARGE SCALE GENOMIC DNA]</scope>
    <source>
        <strain evidence="8 9">DSM 22489</strain>
    </source>
</reference>
<keyword evidence="8" id="KW-0282">Flagellum</keyword>
<keyword evidence="3 6" id="KW-0812">Transmembrane</keyword>
<keyword evidence="5 6" id="KW-0472">Membrane</keyword>
<organism evidence="8 9">
    <name type="scientific">Bryocella elongata</name>
    <dbReference type="NCBI Taxonomy" id="863522"/>
    <lineage>
        <taxon>Bacteria</taxon>
        <taxon>Pseudomonadati</taxon>
        <taxon>Acidobacteriota</taxon>
        <taxon>Terriglobia</taxon>
        <taxon>Terriglobales</taxon>
        <taxon>Acidobacteriaceae</taxon>
        <taxon>Bryocella</taxon>
    </lineage>
</organism>
<feature type="transmembrane region" description="Helical" evidence="6">
    <location>
        <begin position="231"/>
        <end position="255"/>
    </location>
</feature>
<keyword evidence="6" id="KW-0653">Protein transport</keyword>
<name>A0A1H5TJ60_9BACT</name>
<comment type="subcellular location">
    <subcellularLocation>
        <location evidence="6">Cell membrane</location>
        <topology evidence="6">Multi-pass membrane protein</topology>
    </subcellularLocation>
    <subcellularLocation>
        <location evidence="6">Bacterial flagellum basal body</location>
    </subcellularLocation>
</comment>
<keyword evidence="6" id="KW-1006">Bacterial flagellum protein export</keyword>
<evidence type="ECO:0000256" key="3">
    <source>
        <dbReference type="ARBA" id="ARBA00022692"/>
    </source>
</evidence>
<dbReference type="NCBIfam" id="TIGR01103">
    <property type="entry name" value="fliP"/>
    <property type="match status" value="1"/>
</dbReference>
<keyword evidence="7" id="KW-0732">Signal</keyword>
<keyword evidence="6" id="KW-0813">Transport</keyword>